<proteinExistence type="predicted"/>
<evidence type="ECO:0000313" key="1">
    <source>
        <dbReference type="EMBL" id="CAB4138599.1"/>
    </source>
</evidence>
<organism evidence="1">
    <name type="scientific">uncultured Caudovirales phage</name>
    <dbReference type="NCBI Taxonomy" id="2100421"/>
    <lineage>
        <taxon>Viruses</taxon>
        <taxon>Duplodnaviria</taxon>
        <taxon>Heunggongvirae</taxon>
        <taxon>Uroviricota</taxon>
        <taxon>Caudoviricetes</taxon>
        <taxon>Peduoviridae</taxon>
        <taxon>Maltschvirus</taxon>
        <taxon>Maltschvirus maltsch</taxon>
    </lineage>
</organism>
<protein>
    <submittedName>
        <fullName evidence="1">Uncharacterized protein</fullName>
    </submittedName>
</protein>
<gene>
    <name evidence="1" type="ORF">UFOVP331_159</name>
</gene>
<reference evidence="1" key="1">
    <citation type="submission" date="2020-04" db="EMBL/GenBank/DDBJ databases">
        <authorList>
            <person name="Chiriac C."/>
            <person name="Salcher M."/>
            <person name="Ghai R."/>
            <person name="Kavagutti S V."/>
        </authorList>
    </citation>
    <scope>NUCLEOTIDE SEQUENCE</scope>
</reference>
<dbReference type="EMBL" id="LR796345">
    <property type="protein sequence ID" value="CAB4138599.1"/>
    <property type="molecule type" value="Genomic_DNA"/>
</dbReference>
<accession>A0A6J5M3Z1</accession>
<name>A0A6J5M3Z1_9CAUD</name>
<sequence length="241" mass="28594">MVEEVVVKKKKKKSNVYFTQDTENAIVEYVASTDEDERNKIYNERIHPAFFKLTENIIHTFKFYYTEVDNITDLQHEVTIFLLSKIHLYDQSKGTKAFSYFGTIAKRYLILSNQNNYKKQVEKVPISSIEEDEKFSYQLDDVKSSVISTNLSFFIDKYVEYCTNNIFELFPKDVEAQIADAILELFRKRNSLDIFNKKALYIYIREIIDVKTSKITKVADKLYGIFKKKYLFYLEEGYTNF</sequence>